<gene>
    <name evidence="1" type="ORF">AB0I48_17750</name>
</gene>
<comment type="caution">
    <text evidence="1">The sequence shown here is derived from an EMBL/GenBank/DDBJ whole genome shotgun (WGS) entry which is preliminary data.</text>
</comment>
<dbReference type="EMBL" id="JBFAKC010000007">
    <property type="protein sequence ID" value="MEV0709408.1"/>
    <property type="molecule type" value="Genomic_DNA"/>
</dbReference>
<dbReference type="Gene3D" id="1.10.620.20">
    <property type="entry name" value="Ribonucleotide Reductase, subunit A"/>
    <property type="match status" value="1"/>
</dbReference>
<proteinExistence type="predicted"/>
<name>A0ABV3FVH8_9NOCA</name>
<organism evidence="1 2">
    <name type="scientific">Nocardia aurea</name>
    <dbReference type="NCBI Taxonomy" id="2144174"/>
    <lineage>
        <taxon>Bacteria</taxon>
        <taxon>Bacillati</taxon>
        <taxon>Actinomycetota</taxon>
        <taxon>Actinomycetes</taxon>
        <taxon>Mycobacteriales</taxon>
        <taxon>Nocardiaceae</taxon>
        <taxon>Nocardia</taxon>
    </lineage>
</organism>
<accession>A0ABV3FVH8</accession>
<dbReference type="SUPFAM" id="SSF47240">
    <property type="entry name" value="Ferritin-like"/>
    <property type="match status" value="1"/>
</dbReference>
<dbReference type="InterPro" id="IPR009078">
    <property type="entry name" value="Ferritin-like_SF"/>
</dbReference>
<evidence type="ECO:0000313" key="2">
    <source>
        <dbReference type="Proteomes" id="UP001551695"/>
    </source>
</evidence>
<keyword evidence="2" id="KW-1185">Reference proteome</keyword>
<protein>
    <submittedName>
        <fullName evidence="1">Ferritin-like domain-containing protein</fullName>
    </submittedName>
</protein>
<reference evidence="1 2" key="1">
    <citation type="submission" date="2024-06" db="EMBL/GenBank/DDBJ databases">
        <title>The Natural Products Discovery Center: Release of the First 8490 Sequenced Strains for Exploring Actinobacteria Biosynthetic Diversity.</title>
        <authorList>
            <person name="Kalkreuter E."/>
            <person name="Kautsar S.A."/>
            <person name="Yang D."/>
            <person name="Bader C.D."/>
            <person name="Teijaro C.N."/>
            <person name="Fluegel L."/>
            <person name="Davis C.M."/>
            <person name="Simpson J.R."/>
            <person name="Lauterbach L."/>
            <person name="Steele A.D."/>
            <person name="Gui C."/>
            <person name="Meng S."/>
            <person name="Li G."/>
            <person name="Viehrig K."/>
            <person name="Ye F."/>
            <person name="Su P."/>
            <person name="Kiefer A.F."/>
            <person name="Nichols A."/>
            <person name="Cepeda A.J."/>
            <person name="Yan W."/>
            <person name="Fan B."/>
            <person name="Jiang Y."/>
            <person name="Adhikari A."/>
            <person name="Zheng C.-J."/>
            <person name="Schuster L."/>
            <person name="Cowan T.M."/>
            <person name="Smanski M.J."/>
            <person name="Chevrette M.G."/>
            <person name="De Carvalho L.P.S."/>
            <person name="Shen B."/>
        </authorList>
    </citation>
    <scope>NUCLEOTIDE SEQUENCE [LARGE SCALE GENOMIC DNA]</scope>
    <source>
        <strain evidence="1 2">NPDC050403</strain>
    </source>
</reference>
<dbReference type="Proteomes" id="UP001551695">
    <property type="component" value="Unassembled WGS sequence"/>
</dbReference>
<dbReference type="InterPro" id="IPR012348">
    <property type="entry name" value="RNR-like"/>
</dbReference>
<dbReference type="RefSeq" id="WP_357784909.1">
    <property type="nucleotide sequence ID" value="NZ_JBFAKC010000007.1"/>
</dbReference>
<evidence type="ECO:0000313" key="1">
    <source>
        <dbReference type="EMBL" id="MEV0709408.1"/>
    </source>
</evidence>
<sequence length="248" mass="27361">MESLLLGKGETVDFARWTREFEAKAIARGTAGDPDWPRGARLDPAVIRSIQRFQVGESGDGANLIAKADGAGDPEYAAAARLFIAEERNHARLLALLLRSAGAPTIAHHWTDVVFTRLRRALGLRLELMVLMVAEVVALQYYRLLRGGTSDPLTTQVAALILSEEKRHIPFHCQRLRADFATSSRAVRWMALSAWWTVLVGATIVVAHDHGPALREFGCRRGDFVRQVLGLFRTIAPTAISPFGRSAR</sequence>